<dbReference type="EMBL" id="UFVD01000001">
    <property type="protein sequence ID" value="SUX11063.1"/>
    <property type="molecule type" value="Genomic_DNA"/>
</dbReference>
<dbReference type="RefSeq" id="WP_089181840.1">
    <property type="nucleotide sequence ID" value="NZ_CP043427.1"/>
</dbReference>
<evidence type="ECO:0000256" key="3">
    <source>
        <dbReference type="ARBA" id="ARBA00022475"/>
    </source>
</evidence>
<evidence type="ECO:0000256" key="5">
    <source>
        <dbReference type="ARBA" id="ARBA00022989"/>
    </source>
</evidence>
<protein>
    <submittedName>
        <fullName evidence="8">Ferric siderophore transport system, biopolymer transport protein ExbD</fullName>
    </submittedName>
</protein>
<dbReference type="PANTHER" id="PTHR30558:SF9">
    <property type="entry name" value="BIOPOLYMER TRANSPORT PROTEIN EXBD"/>
    <property type="match status" value="1"/>
</dbReference>
<organism evidence="8 9">
    <name type="scientific">Campylobacter sputorum subsp. sputorum</name>
    <dbReference type="NCBI Taxonomy" id="32024"/>
    <lineage>
        <taxon>Bacteria</taxon>
        <taxon>Pseudomonadati</taxon>
        <taxon>Campylobacterota</taxon>
        <taxon>Epsilonproteobacteria</taxon>
        <taxon>Campylobacterales</taxon>
        <taxon>Campylobacteraceae</taxon>
        <taxon>Campylobacter</taxon>
    </lineage>
</organism>
<dbReference type="PANTHER" id="PTHR30558">
    <property type="entry name" value="EXBD MEMBRANE COMPONENT OF PMF-DRIVEN MACROMOLECULE IMPORT SYSTEM"/>
    <property type="match status" value="1"/>
</dbReference>
<dbReference type="Pfam" id="PF02472">
    <property type="entry name" value="ExbD"/>
    <property type="match status" value="1"/>
</dbReference>
<dbReference type="AlphaFoldDB" id="A0A381DK37"/>
<dbReference type="Gene3D" id="3.30.420.270">
    <property type="match status" value="1"/>
</dbReference>
<gene>
    <name evidence="8" type="primary">exbD_3</name>
    <name evidence="8" type="ORF">NCTC12475_01278</name>
</gene>
<evidence type="ECO:0000256" key="4">
    <source>
        <dbReference type="ARBA" id="ARBA00022692"/>
    </source>
</evidence>
<evidence type="ECO:0000313" key="9">
    <source>
        <dbReference type="Proteomes" id="UP000254920"/>
    </source>
</evidence>
<keyword evidence="3" id="KW-1003">Cell membrane</keyword>
<dbReference type="GO" id="GO:0022857">
    <property type="term" value="F:transmembrane transporter activity"/>
    <property type="evidence" value="ECO:0007669"/>
    <property type="project" value="InterPro"/>
</dbReference>
<proteinExistence type="inferred from homology"/>
<comment type="subcellular location">
    <subcellularLocation>
        <location evidence="1">Cell membrane</location>
        <topology evidence="1">Single-pass membrane protein</topology>
    </subcellularLocation>
    <subcellularLocation>
        <location evidence="7">Cell membrane</location>
        <topology evidence="7">Single-pass type II membrane protein</topology>
    </subcellularLocation>
</comment>
<dbReference type="GeneID" id="93089932"/>
<keyword evidence="4 7" id="KW-0812">Transmembrane</keyword>
<accession>A0A381DK37</accession>
<keyword evidence="7" id="KW-0813">Transport</keyword>
<evidence type="ECO:0000256" key="7">
    <source>
        <dbReference type="RuleBase" id="RU003879"/>
    </source>
</evidence>
<reference evidence="8 9" key="1">
    <citation type="submission" date="2018-06" db="EMBL/GenBank/DDBJ databases">
        <authorList>
            <consortium name="Pathogen Informatics"/>
            <person name="Doyle S."/>
        </authorList>
    </citation>
    <scope>NUCLEOTIDE SEQUENCE [LARGE SCALE GENOMIC DNA]</scope>
    <source>
        <strain evidence="8 9">NCTC12475</strain>
    </source>
</reference>
<evidence type="ECO:0000313" key="8">
    <source>
        <dbReference type="EMBL" id="SUX11063.1"/>
    </source>
</evidence>
<dbReference type="Proteomes" id="UP000254920">
    <property type="component" value="Unassembled WGS sequence"/>
</dbReference>
<keyword evidence="9" id="KW-1185">Reference proteome</keyword>
<evidence type="ECO:0000256" key="2">
    <source>
        <dbReference type="ARBA" id="ARBA00005811"/>
    </source>
</evidence>
<name>A0A381DK37_9BACT</name>
<sequence>MLTYEKDKELSEINVTPFIDVMLVLLIIFMVVAPLATASVKVELPSVASKSTSDEKDPTIIYINDKHEIYVGNKLANSENLISFLDQKTNNNKNDIVYFHIDKSVSYEILMKTIENVKNANYSKIALTSGIDKSANE</sequence>
<keyword evidence="5" id="KW-1133">Transmembrane helix</keyword>
<dbReference type="GO" id="GO:0005886">
    <property type="term" value="C:plasma membrane"/>
    <property type="evidence" value="ECO:0007669"/>
    <property type="project" value="UniProtKB-SubCell"/>
</dbReference>
<dbReference type="STRING" id="32024.GCA_000788295_01688"/>
<dbReference type="GO" id="GO:0015031">
    <property type="term" value="P:protein transport"/>
    <property type="evidence" value="ECO:0007669"/>
    <property type="project" value="UniProtKB-KW"/>
</dbReference>
<dbReference type="InterPro" id="IPR003400">
    <property type="entry name" value="ExbD"/>
</dbReference>
<dbReference type="OrthoDB" id="9798629at2"/>
<evidence type="ECO:0000256" key="6">
    <source>
        <dbReference type="ARBA" id="ARBA00023136"/>
    </source>
</evidence>
<keyword evidence="7" id="KW-0653">Protein transport</keyword>
<keyword evidence="6" id="KW-0472">Membrane</keyword>
<evidence type="ECO:0000256" key="1">
    <source>
        <dbReference type="ARBA" id="ARBA00004162"/>
    </source>
</evidence>
<comment type="similarity">
    <text evidence="2 7">Belongs to the ExbD/TolR family.</text>
</comment>